<proteinExistence type="predicted"/>
<accession>A0ABT8PPX0</accession>
<protein>
    <submittedName>
        <fullName evidence="3">Oligogalacturonate-specific porin KdgM family protein</fullName>
    </submittedName>
</protein>
<keyword evidence="1 2" id="KW-0732">Signal</keyword>
<evidence type="ECO:0000256" key="2">
    <source>
        <dbReference type="SAM" id="SignalP"/>
    </source>
</evidence>
<dbReference type="InterPro" id="IPR053713">
    <property type="entry name" value="Bact_OM_Channel_sf"/>
</dbReference>
<comment type="caution">
    <text evidence="3">The sequence shown here is derived from an EMBL/GenBank/DDBJ whole genome shotgun (WGS) entry which is preliminary data.</text>
</comment>
<dbReference type="Pfam" id="PF06178">
    <property type="entry name" value="KdgM"/>
    <property type="match status" value="1"/>
</dbReference>
<organism evidence="3 4">
    <name type="scientific">Citrobacter enshiensis</name>
    <dbReference type="NCBI Taxonomy" id="2971264"/>
    <lineage>
        <taxon>Bacteria</taxon>
        <taxon>Pseudomonadati</taxon>
        <taxon>Pseudomonadota</taxon>
        <taxon>Gammaproteobacteria</taxon>
        <taxon>Enterobacterales</taxon>
        <taxon>Enterobacteriaceae</taxon>
        <taxon>Citrobacter</taxon>
    </lineage>
</organism>
<reference evidence="3 4" key="1">
    <citation type="submission" date="2023-07" db="EMBL/GenBank/DDBJ databases">
        <title>Citrobacter selenititolerans sp. nov., isolated from seleniferous soil.</title>
        <authorList>
            <person name="Zhang S."/>
            <person name="Li K."/>
            <person name="Peng J."/>
            <person name="Wang H."/>
            <person name="Sun J."/>
            <person name="Guo Y."/>
        </authorList>
    </citation>
    <scope>NUCLEOTIDE SEQUENCE [LARGE SCALE GENOMIC DNA]</scope>
    <source>
        <strain evidence="3 4">S2-9</strain>
    </source>
</reference>
<dbReference type="PANTHER" id="PTHR38105">
    <property type="entry name" value="OUTER MEMBRANE PROTEIN-RELATED-RELATED"/>
    <property type="match status" value="1"/>
</dbReference>
<dbReference type="EMBL" id="JAUJYW010000001">
    <property type="protein sequence ID" value="MDN8598380.1"/>
    <property type="molecule type" value="Genomic_DNA"/>
</dbReference>
<dbReference type="Proteomes" id="UP001174867">
    <property type="component" value="Unassembled WGS sequence"/>
</dbReference>
<feature type="signal peptide" evidence="2">
    <location>
        <begin position="1"/>
        <end position="21"/>
    </location>
</feature>
<evidence type="ECO:0000313" key="4">
    <source>
        <dbReference type="Proteomes" id="UP001174867"/>
    </source>
</evidence>
<gene>
    <name evidence="3" type="ORF">Q0A17_02960</name>
</gene>
<name>A0ABT8PPX0_9ENTR</name>
<dbReference type="InterPro" id="IPR009331">
    <property type="entry name" value="Oligogalacturonate-sp_porin"/>
</dbReference>
<sequence length="234" mass="26826">MTRAFKLSCIALVLSSASAQALTLDYRHEYKQDSKTQANRLKLSHTAPNGVFASVEGKMEESTKVQSDGFKEGNGSFSGSGSEWELGKNYVINDKLTLAPALNLDNGDKFVGYRAQVKAIYKLNENWVTTLRWRGGIQNDEDPNVANKNYNQFNWELGYANSHFSVMGDVERRFTNYDDYEGDNGYWLFNLTAAMPINKQWTPYTEVGYVPRYNTVDEEDEMEFRYRLGIKYNF</sequence>
<feature type="chain" id="PRO_5046194496" evidence="2">
    <location>
        <begin position="22"/>
        <end position="234"/>
    </location>
</feature>
<evidence type="ECO:0000313" key="3">
    <source>
        <dbReference type="EMBL" id="MDN8598380.1"/>
    </source>
</evidence>
<keyword evidence="4" id="KW-1185">Reference proteome</keyword>
<dbReference type="RefSeq" id="WP_203358748.1">
    <property type="nucleotide sequence ID" value="NZ_CP119862.1"/>
</dbReference>
<dbReference type="Gene3D" id="2.40.160.40">
    <property type="entry name" value="monomeric porin ompg"/>
    <property type="match status" value="1"/>
</dbReference>
<dbReference type="PANTHER" id="PTHR38105:SF5">
    <property type="entry name" value="OUTER MEMBRANE PROTEIN"/>
    <property type="match status" value="1"/>
</dbReference>
<evidence type="ECO:0000256" key="1">
    <source>
        <dbReference type="ARBA" id="ARBA00022729"/>
    </source>
</evidence>